<name>A0ABN7B158_9HEMI</name>
<feature type="region of interest" description="Disordered" evidence="1">
    <location>
        <begin position="1"/>
        <end position="20"/>
    </location>
</feature>
<evidence type="ECO:0000313" key="3">
    <source>
        <dbReference type="Proteomes" id="UP001307889"/>
    </source>
</evidence>
<accession>A0ABN7B158</accession>
<sequence>MRFRRRVRDPRRSTRRANTSGAIVLVCQWESRPCPRRSARQRFFLHRAPGGPSEGLGGRQLPSLRQAYSRGTVSLDPMSPDRTPHNP</sequence>
<keyword evidence="3" id="KW-1185">Reference proteome</keyword>
<feature type="region of interest" description="Disordered" evidence="1">
    <location>
        <begin position="45"/>
        <end position="87"/>
    </location>
</feature>
<reference evidence="2 3" key="1">
    <citation type="submission" date="2023-09" db="EMBL/GenBank/DDBJ databases">
        <title>Nesidiocoris tenuis whole genome shotgun sequence.</title>
        <authorList>
            <person name="Shibata T."/>
            <person name="Shimoda M."/>
            <person name="Kobayashi T."/>
            <person name="Uehara T."/>
        </authorList>
    </citation>
    <scope>NUCLEOTIDE SEQUENCE [LARGE SCALE GENOMIC DNA]</scope>
    <source>
        <strain evidence="2 3">Japan</strain>
    </source>
</reference>
<proteinExistence type="predicted"/>
<evidence type="ECO:0000256" key="1">
    <source>
        <dbReference type="SAM" id="MobiDB-lite"/>
    </source>
</evidence>
<evidence type="ECO:0000313" key="2">
    <source>
        <dbReference type="EMBL" id="BES97968.1"/>
    </source>
</evidence>
<dbReference type="EMBL" id="AP028916">
    <property type="protein sequence ID" value="BES97968.1"/>
    <property type="molecule type" value="Genomic_DNA"/>
</dbReference>
<gene>
    <name evidence="2" type="ORF">NTJ_10783</name>
</gene>
<dbReference type="Proteomes" id="UP001307889">
    <property type="component" value="Chromosome 8"/>
</dbReference>
<protein>
    <submittedName>
        <fullName evidence="2">Uncharacterized protein</fullName>
    </submittedName>
</protein>
<feature type="compositionally biased region" description="Basic residues" evidence="1">
    <location>
        <begin position="1"/>
        <end position="15"/>
    </location>
</feature>
<organism evidence="2 3">
    <name type="scientific">Nesidiocoris tenuis</name>
    <dbReference type="NCBI Taxonomy" id="355587"/>
    <lineage>
        <taxon>Eukaryota</taxon>
        <taxon>Metazoa</taxon>
        <taxon>Ecdysozoa</taxon>
        <taxon>Arthropoda</taxon>
        <taxon>Hexapoda</taxon>
        <taxon>Insecta</taxon>
        <taxon>Pterygota</taxon>
        <taxon>Neoptera</taxon>
        <taxon>Paraneoptera</taxon>
        <taxon>Hemiptera</taxon>
        <taxon>Heteroptera</taxon>
        <taxon>Panheteroptera</taxon>
        <taxon>Cimicomorpha</taxon>
        <taxon>Miridae</taxon>
        <taxon>Dicyphina</taxon>
        <taxon>Nesidiocoris</taxon>
    </lineage>
</organism>